<organism evidence="1 2">
    <name type="scientific">Catharanthus roseus</name>
    <name type="common">Madagascar periwinkle</name>
    <name type="synonym">Vinca rosea</name>
    <dbReference type="NCBI Taxonomy" id="4058"/>
    <lineage>
        <taxon>Eukaryota</taxon>
        <taxon>Viridiplantae</taxon>
        <taxon>Streptophyta</taxon>
        <taxon>Embryophyta</taxon>
        <taxon>Tracheophyta</taxon>
        <taxon>Spermatophyta</taxon>
        <taxon>Magnoliopsida</taxon>
        <taxon>eudicotyledons</taxon>
        <taxon>Gunneridae</taxon>
        <taxon>Pentapetalae</taxon>
        <taxon>asterids</taxon>
        <taxon>lamiids</taxon>
        <taxon>Gentianales</taxon>
        <taxon>Apocynaceae</taxon>
        <taxon>Rauvolfioideae</taxon>
        <taxon>Vinceae</taxon>
        <taxon>Catharanthinae</taxon>
        <taxon>Catharanthus</taxon>
    </lineage>
</organism>
<name>A0ACC0BC51_CATRO</name>
<evidence type="ECO:0000313" key="1">
    <source>
        <dbReference type="EMBL" id="KAI5670210.1"/>
    </source>
</evidence>
<protein>
    <submittedName>
        <fullName evidence="1">Uncharacterized protein</fullName>
    </submittedName>
</protein>
<proteinExistence type="predicted"/>
<accession>A0ACC0BC51</accession>
<dbReference type="EMBL" id="CM044703">
    <property type="protein sequence ID" value="KAI5670210.1"/>
    <property type="molecule type" value="Genomic_DNA"/>
</dbReference>
<evidence type="ECO:0000313" key="2">
    <source>
        <dbReference type="Proteomes" id="UP001060085"/>
    </source>
</evidence>
<keyword evidence="2" id="KW-1185">Reference proteome</keyword>
<comment type="caution">
    <text evidence="1">The sequence shown here is derived from an EMBL/GenBank/DDBJ whole genome shotgun (WGS) entry which is preliminary data.</text>
</comment>
<gene>
    <name evidence="1" type="ORF">M9H77_10574</name>
</gene>
<dbReference type="Proteomes" id="UP001060085">
    <property type="component" value="Linkage Group LG03"/>
</dbReference>
<sequence>MHPISQTLRTFSYTSLLLPYERSELFFRKLPNVQTLKCQIKRPYSSLEEPKLILKLDYLSRLESLRVHYQTSANKLCSFELHFPYTLKKLHLLNFSLPWSSMPAAISRLPNLEVLKLDGGIFGKTWNVEDYEFQTLKFLRLNNLRIEEFIASDDSFPVLRHFVVKACWYLQEIPFRFASISTLKFIEVNRHLESSARYIQEEQKDLGNDLEVRIS</sequence>
<reference evidence="2" key="1">
    <citation type="journal article" date="2023" name="Nat. Plants">
        <title>Single-cell RNA sequencing provides a high-resolution roadmap for understanding the multicellular compartmentation of specialized metabolism.</title>
        <authorList>
            <person name="Sun S."/>
            <person name="Shen X."/>
            <person name="Li Y."/>
            <person name="Li Y."/>
            <person name="Wang S."/>
            <person name="Li R."/>
            <person name="Zhang H."/>
            <person name="Shen G."/>
            <person name="Guo B."/>
            <person name="Wei J."/>
            <person name="Xu J."/>
            <person name="St-Pierre B."/>
            <person name="Chen S."/>
            <person name="Sun C."/>
        </authorList>
    </citation>
    <scope>NUCLEOTIDE SEQUENCE [LARGE SCALE GENOMIC DNA]</scope>
</reference>